<dbReference type="AlphaFoldDB" id="A0A1R0H683"/>
<dbReference type="PROSITE" id="PS50053">
    <property type="entry name" value="UBIQUITIN_2"/>
    <property type="match status" value="1"/>
</dbReference>
<feature type="compositionally biased region" description="Polar residues" evidence="1">
    <location>
        <begin position="109"/>
        <end position="123"/>
    </location>
</feature>
<dbReference type="PANTHER" id="PTHR13609">
    <property type="entry name" value="UBIQUITIN DOMAIN CONTAINING 1 PROTEIN-RELATED"/>
    <property type="match status" value="1"/>
</dbReference>
<feature type="domain" description="Ubiquitin-like" evidence="2">
    <location>
        <begin position="192"/>
        <end position="270"/>
    </location>
</feature>
<dbReference type="EMBL" id="LSSL01000396">
    <property type="protein sequence ID" value="OLY84690.1"/>
    <property type="molecule type" value="Genomic_DNA"/>
</dbReference>
<dbReference type="OrthoDB" id="1640476at2759"/>
<comment type="caution">
    <text evidence="3">The sequence shown here is derived from an EMBL/GenBank/DDBJ whole genome shotgun (WGS) entry which is preliminary data.</text>
</comment>
<keyword evidence="4" id="KW-1185">Reference proteome</keyword>
<feature type="region of interest" description="Disordered" evidence="1">
    <location>
        <begin position="104"/>
        <end position="189"/>
    </location>
</feature>
<feature type="compositionally biased region" description="Polar residues" evidence="1">
    <location>
        <begin position="153"/>
        <end position="168"/>
    </location>
</feature>
<proteinExistence type="predicted"/>
<dbReference type="InterPro" id="IPR000626">
    <property type="entry name" value="Ubiquitin-like_dom"/>
</dbReference>
<dbReference type="InterPro" id="IPR039869">
    <property type="entry name" value="UBTD1/2"/>
</dbReference>
<dbReference type="InterPro" id="IPR029071">
    <property type="entry name" value="Ubiquitin-like_domsf"/>
</dbReference>
<accession>A0A1R0H683</accession>
<evidence type="ECO:0000313" key="4">
    <source>
        <dbReference type="Proteomes" id="UP000187455"/>
    </source>
</evidence>
<dbReference type="InterPro" id="IPR032752">
    <property type="entry name" value="DC-UbP/UBTD2_N"/>
</dbReference>
<dbReference type="InterPro" id="IPR038169">
    <property type="entry name" value="DC-UbP/UBTD2_N_sf"/>
</dbReference>
<reference evidence="3 4" key="1">
    <citation type="journal article" date="2016" name="Mol. Biol. Evol.">
        <title>Genome-Wide Survey of Gut Fungi (Harpellales) Reveals the First Horizontally Transferred Ubiquitin Gene from a Mosquito Host.</title>
        <authorList>
            <person name="Wang Y."/>
            <person name="White M.M."/>
            <person name="Kvist S."/>
            <person name="Moncalvo J.M."/>
        </authorList>
    </citation>
    <scope>NUCLEOTIDE SEQUENCE [LARGE SCALE GENOMIC DNA]</scope>
    <source>
        <strain evidence="3 4">ALG-7-W6</strain>
    </source>
</reference>
<gene>
    <name evidence="3" type="ORF">AYI68_g1139</name>
</gene>
<dbReference type="SUPFAM" id="SSF54236">
    <property type="entry name" value="Ubiquitin-like"/>
    <property type="match status" value="1"/>
</dbReference>
<sequence>MPIFLHLVDLGRNAVWSADHPITMAELKEKREIFWETAPAYGGHQEIWQALRQVVESTDESLSQAILAGANIIVPSKKLIEGCFDEFGSKYLIPDYCLSLPRNLVDDPPSSQDQTHQNASSRSVHQDPSDASIPNKAENETANSSDSHKNPSGLMSASDPSASITNSGVGAAHSSIPATHNPDTESDQNLPVKIRIRLSTGQDIPFEISRFDTPDSVKLKLFEDLELDSSKNKVTFLFQGKIVEHNTFLINDLKLHTNSVLQAMISEISHNFLHIHLLPSPAQ</sequence>
<name>A0A1R0H683_9FUNG</name>
<dbReference type="Gene3D" id="3.10.20.90">
    <property type="entry name" value="Phosphatidylinositol 3-kinase Catalytic Subunit, Chain A, domain 1"/>
    <property type="match status" value="1"/>
</dbReference>
<evidence type="ECO:0000256" key="1">
    <source>
        <dbReference type="SAM" id="MobiDB-lite"/>
    </source>
</evidence>
<evidence type="ECO:0000259" key="2">
    <source>
        <dbReference type="PROSITE" id="PS50053"/>
    </source>
</evidence>
<evidence type="ECO:0000313" key="3">
    <source>
        <dbReference type="EMBL" id="OLY84690.1"/>
    </source>
</evidence>
<dbReference type="Gene3D" id="1.20.225.20">
    <property type="entry name" value="Ub domain-containing protein, DC-UbP/UBTD2, N-terminal domain"/>
    <property type="match status" value="1"/>
</dbReference>
<dbReference type="Proteomes" id="UP000187455">
    <property type="component" value="Unassembled WGS sequence"/>
</dbReference>
<organism evidence="3 4">
    <name type="scientific">Smittium mucronatum</name>
    <dbReference type="NCBI Taxonomy" id="133383"/>
    <lineage>
        <taxon>Eukaryota</taxon>
        <taxon>Fungi</taxon>
        <taxon>Fungi incertae sedis</taxon>
        <taxon>Zoopagomycota</taxon>
        <taxon>Kickxellomycotina</taxon>
        <taxon>Harpellomycetes</taxon>
        <taxon>Harpellales</taxon>
        <taxon>Legeriomycetaceae</taxon>
        <taxon>Smittium</taxon>
    </lineage>
</organism>
<dbReference type="Pfam" id="PF16455">
    <property type="entry name" value="UBD"/>
    <property type="match status" value="1"/>
</dbReference>
<protein>
    <submittedName>
        <fullName evidence="3">Ubiquitin domain-containing protein 2</fullName>
    </submittedName>
</protein>